<protein>
    <recommendedName>
        <fullName evidence="5">Uronate isomerase</fullName>
        <ecNumber evidence="4">5.3.1.12</ecNumber>
    </recommendedName>
</protein>
<comment type="catalytic activity">
    <reaction evidence="1">
        <text>D-glucuronate = D-fructuronate</text>
        <dbReference type="Rhea" id="RHEA:13049"/>
        <dbReference type="ChEBI" id="CHEBI:58720"/>
        <dbReference type="ChEBI" id="CHEBI:59863"/>
        <dbReference type="EC" id="5.3.1.12"/>
    </reaction>
</comment>
<comment type="caution">
    <text evidence="7">The sequence shown here is derived from an EMBL/GenBank/DDBJ whole genome shotgun (WGS) entry which is preliminary data.</text>
</comment>
<evidence type="ECO:0000256" key="5">
    <source>
        <dbReference type="ARBA" id="ARBA00020555"/>
    </source>
</evidence>
<dbReference type="PANTHER" id="PTHR30068">
    <property type="entry name" value="URONATE ISOMERASE"/>
    <property type="match status" value="1"/>
</dbReference>
<comment type="similarity">
    <text evidence="3">Belongs to the metallo-dependent hydrolases superfamily. Uronate isomerase family.</text>
</comment>
<keyword evidence="8" id="KW-1185">Reference proteome</keyword>
<keyword evidence="6 7" id="KW-0413">Isomerase</keyword>
<dbReference type="Gene3D" id="1.10.2020.10">
    <property type="entry name" value="uronate isomerase, domain 2, chain A"/>
    <property type="match status" value="1"/>
</dbReference>
<dbReference type="Gene3D" id="3.20.20.140">
    <property type="entry name" value="Metal-dependent hydrolases"/>
    <property type="match status" value="1"/>
</dbReference>
<evidence type="ECO:0000256" key="1">
    <source>
        <dbReference type="ARBA" id="ARBA00001165"/>
    </source>
</evidence>
<organism evidence="7 8">
    <name type="scientific">Rubritalea spongiae</name>
    <dbReference type="NCBI Taxonomy" id="430797"/>
    <lineage>
        <taxon>Bacteria</taxon>
        <taxon>Pseudomonadati</taxon>
        <taxon>Verrucomicrobiota</taxon>
        <taxon>Verrucomicrobiia</taxon>
        <taxon>Verrucomicrobiales</taxon>
        <taxon>Rubritaleaceae</taxon>
        <taxon>Rubritalea</taxon>
    </lineage>
</organism>
<evidence type="ECO:0000256" key="6">
    <source>
        <dbReference type="ARBA" id="ARBA00023235"/>
    </source>
</evidence>
<dbReference type="InterPro" id="IPR032466">
    <property type="entry name" value="Metal_Hydrolase"/>
</dbReference>
<dbReference type="Proteomes" id="UP001597297">
    <property type="component" value="Unassembled WGS sequence"/>
</dbReference>
<evidence type="ECO:0000313" key="8">
    <source>
        <dbReference type="Proteomes" id="UP001597297"/>
    </source>
</evidence>
<proteinExistence type="inferred from homology"/>
<reference evidence="8" key="1">
    <citation type="journal article" date="2019" name="Int. J. Syst. Evol. Microbiol.">
        <title>The Global Catalogue of Microorganisms (GCM) 10K type strain sequencing project: providing services to taxonomists for standard genome sequencing and annotation.</title>
        <authorList>
            <consortium name="The Broad Institute Genomics Platform"/>
            <consortium name="The Broad Institute Genome Sequencing Center for Infectious Disease"/>
            <person name="Wu L."/>
            <person name="Ma J."/>
        </authorList>
    </citation>
    <scope>NUCLEOTIDE SEQUENCE [LARGE SCALE GENOMIC DNA]</scope>
    <source>
        <strain evidence="8">JCM 16545</strain>
    </source>
</reference>
<evidence type="ECO:0000256" key="2">
    <source>
        <dbReference type="ARBA" id="ARBA00004892"/>
    </source>
</evidence>
<evidence type="ECO:0000256" key="3">
    <source>
        <dbReference type="ARBA" id="ARBA00008397"/>
    </source>
</evidence>
<dbReference type="EC" id="5.3.1.12" evidence="4"/>
<gene>
    <name evidence="7" type="ORF">ACFSQZ_11905</name>
</gene>
<dbReference type="GO" id="GO:0008880">
    <property type="term" value="F:glucuronate isomerase activity"/>
    <property type="evidence" value="ECO:0007669"/>
    <property type="project" value="UniProtKB-EC"/>
</dbReference>
<dbReference type="RefSeq" id="WP_377094045.1">
    <property type="nucleotide sequence ID" value="NZ_JBHSJM010000001.1"/>
</dbReference>
<dbReference type="Pfam" id="PF02614">
    <property type="entry name" value="UxaC"/>
    <property type="match status" value="2"/>
</dbReference>
<evidence type="ECO:0000313" key="7">
    <source>
        <dbReference type="EMBL" id="MFD2277175.1"/>
    </source>
</evidence>
<evidence type="ECO:0000256" key="4">
    <source>
        <dbReference type="ARBA" id="ARBA00012546"/>
    </source>
</evidence>
<comment type="pathway">
    <text evidence="2">Carbohydrate metabolism; pentose and glucuronate interconversion.</text>
</comment>
<dbReference type="SUPFAM" id="SSF51556">
    <property type="entry name" value="Metallo-dependent hydrolases"/>
    <property type="match status" value="1"/>
</dbReference>
<sequence>MLLTSPLAHELYQSVKNLPIIDYHTHLPAAEILHDQQFENIWELWLKHDHYKWRLMRACGVGEHLITGNAEPKEKFLAFAASLPLAIGNPVYQWAHMELNQVFGITKQLNANTAEAIWSEANQQLQSKISVSSLLKQFKVELIGTTDDPYDDLADHIDIKNSKISTAVVPTYRPDKYLLAESIDLTSLKERHDYFHASGCLMSDHGIDHIPTPGSPAYKALIEIAKWNHEKSWILQLHLGPLRRVNTRLSAQTGPDSGFDTMGSWSQTDLLIHFLNELDALDQLPKTVVYNLNPNESASLCCALQNFQQAPSAGKLQYGAAWWHLDNVPGIQAQLDLTTQLSAIGTHIGMLTDSRSFTSYVRHDYYRRILSSFLAEKAISGEMPNDKSLLSQTAQNISYYNVKEYLAPQPIHQSPPLTLIS</sequence>
<dbReference type="InterPro" id="IPR003766">
    <property type="entry name" value="Uronate_isomerase"/>
</dbReference>
<dbReference type="EMBL" id="JBHUJC010000041">
    <property type="protein sequence ID" value="MFD2277175.1"/>
    <property type="molecule type" value="Genomic_DNA"/>
</dbReference>
<dbReference type="PANTHER" id="PTHR30068:SF4">
    <property type="entry name" value="URONATE ISOMERASE"/>
    <property type="match status" value="1"/>
</dbReference>
<name>A0ABW5E6Y1_9BACT</name>
<accession>A0ABW5E6Y1</accession>